<dbReference type="Gene3D" id="1.10.10.1740">
    <property type="entry name" value="Transmembrane protein 14-like"/>
    <property type="match status" value="1"/>
</dbReference>
<evidence type="ECO:0000256" key="6">
    <source>
        <dbReference type="SAM" id="Phobius"/>
    </source>
</evidence>
<accession>G4T636</accession>
<dbReference type="FunCoup" id="G4T636">
    <property type="interactions" value="24"/>
</dbReference>
<dbReference type="EMBL" id="CAFZ01000005">
    <property type="protein sequence ID" value="CCA66770.1"/>
    <property type="molecule type" value="Genomic_DNA"/>
</dbReference>
<dbReference type="Pfam" id="PF03647">
    <property type="entry name" value="Tmemb_14"/>
    <property type="match status" value="1"/>
</dbReference>
<dbReference type="Proteomes" id="UP000007148">
    <property type="component" value="Unassembled WGS sequence"/>
</dbReference>
<dbReference type="AlphaFoldDB" id="G4T636"/>
<evidence type="ECO:0000256" key="3">
    <source>
        <dbReference type="ARBA" id="ARBA00022692"/>
    </source>
</evidence>
<keyword evidence="5 6" id="KW-0472">Membrane</keyword>
<dbReference type="InParanoid" id="G4T636"/>
<feature type="transmembrane region" description="Helical" evidence="6">
    <location>
        <begin position="94"/>
        <end position="112"/>
    </location>
</feature>
<evidence type="ECO:0000313" key="7">
    <source>
        <dbReference type="EMBL" id="CCA66770.1"/>
    </source>
</evidence>
<feature type="transmembrane region" description="Helical" evidence="6">
    <location>
        <begin position="21"/>
        <end position="40"/>
    </location>
</feature>
<organism evidence="7 8">
    <name type="scientific">Serendipita indica (strain DSM 11827)</name>
    <name type="common">Root endophyte fungus</name>
    <name type="synonym">Piriformospora indica</name>
    <dbReference type="NCBI Taxonomy" id="1109443"/>
    <lineage>
        <taxon>Eukaryota</taxon>
        <taxon>Fungi</taxon>
        <taxon>Dikarya</taxon>
        <taxon>Basidiomycota</taxon>
        <taxon>Agaricomycotina</taxon>
        <taxon>Agaricomycetes</taxon>
        <taxon>Sebacinales</taxon>
        <taxon>Serendipitaceae</taxon>
        <taxon>Serendipita</taxon>
    </lineage>
</organism>
<protein>
    <submittedName>
        <fullName evidence="7">Uncharacterized protein</fullName>
    </submittedName>
</protein>
<dbReference type="HOGENOM" id="CLU_096652_3_1_1"/>
<dbReference type="InterPro" id="IPR044890">
    <property type="entry name" value="TMEM14_sf"/>
</dbReference>
<comment type="similarity">
    <text evidence="2">Belongs to the TMEM14 family.</text>
</comment>
<comment type="caution">
    <text evidence="7">The sequence shown here is derived from an EMBL/GenBank/DDBJ whole genome shotgun (WGS) entry which is preliminary data.</text>
</comment>
<proteinExistence type="inferred from homology"/>
<evidence type="ECO:0000256" key="2">
    <source>
        <dbReference type="ARBA" id="ARBA00007590"/>
    </source>
</evidence>
<dbReference type="OMA" id="ALATWYY"/>
<evidence type="ECO:0000256" key="1">
    <source>
        <dbReference type="ARBA" id="ARBA00004370"/>
    </source>
</evidence>
<dbReference type="GO" id="GO:0016020">
    <property type="term" value="C:membrane"/>
    <property type="evidence" value="ECO:0007669"/>
    <property type="project" value="UniProtKB-SubCell"/>
</dbReference>
<keyword evidence="8" id="KW-1185">Reference proteome</keyword>
<dbReference type="eggNOG" id="KOG4267">
    <property type="taxonomic scope" value="Eukaryota"/>
</dbReference>
<dbReference type="OrthoDB" id="5620at2759"/>
<sequence>MDVCGEIKLGEKPHSSTMSSPWPALLLGVACVAGGTAGYVRTNSKPSLIAGLSVGILYLWAGAALRNGNTKGITGAMGASAILFLSSIPRVAKGPVPAMLTILSAASGYYYYPAFKALQS</sequence>
<name>G4T636_SERID</name>
<feature type="transmembrane region" description="Helical" evidence="6">
    <location>
        <begin position="46"/>
        <end position="65"/>
    </location>
</feature>
<keyword evidence="3 6" id="KW-0812">Transmembrane</keyword>
<comment type="subcellular location">
    <subcellularLocation>
        <location evidence="1">Membrane</location>
    </subcellularLocation>
</comment>
<dbReference type="InterPro" id="IPR005349">
    <property type="entry name" value="TMEM14"/>
</dbReference>
<keyword evidence="4 6" id="KW-1133">Transmembrane helix</keyword>
<dbReference type="STRING" id="1109443.G4T636"/>
<evidence type="ECO:0000313" key="8">
    <source>
        <dbReference type="Proteomes" id="UP000007148"/>
    </source>
</evidence>
<gene>
    <name evidence="7" type="ORF">PIIN_00450</name>
</gene>
<evidence type="ECO:0000256" key="4">
    <source>
        <dbReference type="ARBA" id="ARBA00022989"/>
    </source>
</evidence>
<evidence type="ECO:0000256" key="5">
    <source>
        <dbReference type="ARBA" id="ARBA00023136"/>
    </source>
</evidence>
<reference evidence="7 8" key="1">
    <citation type="journal article" date="2011" name="PLoS Pathog.">
        <title>Endophytic Life Strategies Decoded by Genome and Transcriptome Analyses of the Mutualistic Root Symbiont Piriformospora indica.</title>
        <authorList>
            <person name="Zuccaro A."/>
            <person name="Lahrmann U."/>
            <person name="Guldener U."/>
            <person name="Langen G."/>
            <person name="Pfiffi S."/>
            <person name="Biedenkopf D."/>
            <person name="Wong P."/>
            <person name="Samans B."/>
            <person name="Grimm C."/>
            <person name="Basiewicz M."/>
            <person name="Murat C."/>
            <person name="Martin F."/>
            <person name="Kogel K.H."/>
        </authorList>
    </citation>
    <scope>NUCLEOTIDE SEQUENCE [LARGE SCALE GENOMIC DNA]</scope>
    <source>
        <strain evidence="7 8">DSM 11827</strain>
    </source>
</reference>